<dbReference type="InterPro" id="IPR011009">
    <property type="entry name" value="Kinase-like_dom_sf"/>
</dbReference>
<proteinExistence type="predicted"/>
<keyword evidence="3" id="KW-1185">Reference proteome</keyword>
<dbReference type="InterPro" id="IPR002575">
    <property type="entry name" value="Aminoglycoside_PTrfase"/>
</dbReference>
<organism evidence="2 3">
    <name type="scientific">Paenibacillus aurantius</name>
    <dbReference type="NCBI Taxonomy" id="2918900"/>
    <lineage>
        <taxon>Bacteria</taxon>
        <taxon>Bacillati</taxon>
        <taxon>Bacillota</taxon>
        <taxon>Bacilli</taxon>
        <taxon>Bacillales</taxon>
        <taxon>Paenibacillaceae</taxon>
        <taxon>Paenibacillus</taxon>
    </lineage>
</organism>
<accession>A0AA96REB9</accession>
<dbReference type="EMBL" id="CP130318">
    <property type="protein sequence ID" value="WNQ10707.1"/>
    <property type="molecule type" value="Genomic_DNA"/>
</dbReference>
<dbReference type="Gene3D" id="3.90.1200.10">
    <property type="match status" value="1"/>
</dbReference>
<protein>
    <submittedName>
        <fullName evidence="2">Phosphotransferase</fullName>
    </submittedName>
</protein>
<dbReference type="Pfam" id="PF01636">
    <property type="entry name" value="APH"/>
    <property type="match status" value="1"/>
</dbReference>
<gene>
    <name evidence="2" type="ORF">MJA45_24300</name>
</gene>
<dbReference type="RefSeq" id="WP_315604481.1">
    <property type="nucleotide sequence ID" value="NZ_CP130318.1"/>
</dbReference>
<evidence type="ECO:0000313" key="2">
    <source>
        <dbReference type="EMBL" id="WNQ10707.1"/>
    </source>
</evidence>
<evidence type="ECO:0000259" key="1">
    <source>
        <dbReference type="Pfam" id="PF01636"/>
    </source>
</evidence>
<dbReference type="AlphaFoldDB" id="A0AA96REB9"/>
<evidence type="ECO:0000313" key="3">
    <source>
        <dbReference type="Proteomes" id="UP001305702"/>
    </source>
</evidence>
<sequence length="290" mass="32586">MKAPFEPDSVLQELQAKGILPWNAELAGRRSGTTEGHVYLVTSGKKPGYVIKTDDPVSAALAERFLRSYAGSSLLPAFLYAAPDKAYYVYSYTPGTTYSGRGYKRTWLTMLTKGLLNHYRRLDDTDRWGYWATEPCGTWQEYLERGIDYARETIRDHLTSEDYLLMKVFAAKPPKGGGPEKFLLHGDCGVHNFVFQDEALAGVIDPCPAAGPVLYDFLYAFCSSPDDLSRETLLAAAAELEQEKPEEAELVEQMMIQLYCRIGTCLRHHPQDLPLYLEAWTYWKAAVAGV</sequence>
<dbReference type="SUPFAM" id="SSF56112">
    <property type="entry name" value="Protein kinase-like (PK-like)"/>
    <property type="match status" value="1"/>
</dbReference>
<dbReference type="KEGG" id="paun:MJA45_24300"/>
<reference evidence="2 3" key="1">
    <citation type="submission" date="2022-02" db="EMBL/GenBank/DDBJ databases">
        <title>Paenibacillus sp. MBLB1776 Whole Genome Shotgun Sequencing.</title>
        <authorList>
            <person name="Hwang C.Y."/>
            <person name="Cho E.-S."/>
            <person name="Seo M.-J."/>
        </authorList>
    </citation>
    <scope>NUCLEOTIDE SEQUENCE [LARGE SCALE GENOMIC DNA]</scope>
    <source>
        <strain evidence="2 3">MBLB1776</strain>
    </source>
</reference>
<dbReference type="Proteomes" id="UP001305702">
    <property type="component" value="Chromosome"/>
</dbReference>
<name>A0AA96REB9_9BACL</name>
<feature type="domain" description="Aminoglycoside phosphotransferase" evidence="1">
    <location>
        <begin position="34"/>
        <end position="242"/>
    </location>
</feature>